<proteinExistence type="predicted"/>
<keyword evidence="1" id="KW-0732">Signal</keyword>
<dbReference type="EMBL" id="JAHLQI010000007">
    <property type="protein sequence ID" value="MBU5491328.1"/>
    <property type="molecule type" value="Genomic_DNA"/>
</dbReference>
<reference evidence="2 3" key="1">
    <citation type="submission" date="2021-06" db="EMBL/GenBank/DDBJ databases">
        <authorList>
            <person name="Sun Q."/>
            <person name="Li D."/>
        </authorList>
    </citation>
    <scope>NUCLEOTIDE SEQUENCE [LARGE SCALE GENOMIC DNA]</scope>
    <source>
        <strain evidence="2 3">MSJd-7</strain>
    </source>
</reference>
<keyword evidence="3" id="KW-1185">Reference proteome</keyword>
<evidence type="ECO:0000313" key="2">
    <source>
        <dbReference type="EMBL" id="MBU5491328.1"/>
    </source>
</evidence>
<dbReference type="Proteomes" id="UP000783588">
    <property type="component" value="Unassembled WGS sequence"/>
</dbReference>
<name>A0ABS6EUH0_9FIRM</name>
<comment type="caution">
    <text evidence="2">The sequence shown here is derived from an EMBL/GenBank/DDBJ whole genome shotgun (WGS) entry which is preliminary data.</text>
</comment>
<evidence type="ECO:0000256" key="1">
    <source>
        <dbReference type="SAM" id="SignalP"/>
    </source>
</evidence>
<gene>
    <name evidence="2" type="ORF">KQI75_11985</name>
</gene>
<feature type="chain" id="PRO_5045246375" evidence="1">
    <location>
        <begin position="16"/>
        <end position="73"/>
    </location>
</feature>
<accession>A0ABS6EUH0</accession>
<evidence type="ECO:0000313" key="3">
    <source>
        <dbReference type="Proteomes" id="UP000783588"/>
    </source>
</evidence>
<dbReference type="RefSeq" id="WP_216471040.1">
    <property type="nucleotide sequence ID" value="NZ_JAHLQI010000007.1"/>
</dbReference>
<protein>
    <submittedName>
        <fullName evidence="2">Uncharacterized protein</fullName>
    </submittedName>
</protein>
<sequence length="73" mass="8277">MIIKILLICSIIVNAGIALRTACLDIAVEKMLQDCKNNPVTRNEIIDHLPETIKSTLNEEIQRTTKEDENNEK</sequence>
<organism evidence="2 3">
    <name type="scientific">Butyricicoccus intestinisimiae</name>
    <dbReference type="NCBI Taxonomy" id="2841509"/>
    <lineage>
        <taxon>Bacteria</taxon>
        <taxon>Bacillati</taxon>
        <taxon>Bacillota</taxon>
        <taxon>Clostridia</taxon>
        <taxon>Eubacteriales</taxon>
        <taxon>Butyricicoccaceae</taxon>
        <taxon>Butyricicoccus</taxon>
    </lineage>
</organism>
<feature type="signal peptide" evidence="1">
    <location>
        <begin position="1"/>
        <end position="15"/>
    </location>
</feature>